<dbReference type="FunFam" id="3.40.50.300:FF:000541">
    <property type="entry name" value="Immunity related GTPase M"/>
    <property type="match status" value="1"/>
</dbReference>
<dbReference type="Proteomes" id="UP001152795">
    <property type="component" value="Unassembled WGS sequence"/>
</dbReference>
<protein>
    <submittedName>
        <fullName evidence="5">Interferon-inducible GTPase 5-like</fullName>
    </submittedName>
</protein>
<keyword evidence="6" id="KW-1185">Reference proteome</keyword>
<name>A0A6S7K7A0_PARCT</name>
<sequence length="509" mass="56900">MAAAQDMTSHALHAFTVTVGVAGGDLSFTITTDNVKVAKELCDTAVEITKELCDTAVEITKELSGTAVEITKELGDTAATLGTIYVFYKLAIPVVDAVIDKVFDGERDDQEVREIRPGSLHVLLRCFTDKRFLEVLADYESGRIKERLQKEFSLVGIEVEGLKVEIENMEEVEKIKAAINKRKSKRTTASTPSQRNRLAADLEHGLRLMDTAGDTKAKVEHGDFDYPKFLPTIVKILQFIENSTGVSKSEEFIKTKLESWKNVEINIGVTGGSGVGKSSFINAIRRLADDDDGAAETGVTEKIRVATVYPHPTNDKIKFWDLPSIGTANYPDFEIYCKQVGLVKCDIFLILTARRFTANDLLLAKKVNSMKKSFFLVRTNIDQDVHNRRRKETSNEKAILNDIRKDCLENLESFGASDGVVFLISNHYPAKWDFARLTQAILDVLPADQKQSLTLSLDVSTSNSKDILKRKVEVLRGNYKEMSTFLQVTICQKQFKPHSMTFKVNIARN</sequence>
<evidence type="ECO:0000256" key="4">
    <source>
        <dbReference type="ARBA" id="ARBA00023134"/>
    </source>
</evidence>
<dbReference type="InterPro" id="IPR007743">
    <property type="entry name" value="Immunity-related_GTPase-like"/>
</dbReference>
<comment type="caution">
    <text evidence="5">The sequence shown here is derived from an EMBL/GenBank/DDBJ whole genome shotgun (WGS) entry which is preliminary data.</text>
</comment>
<gene>
    <name evidence="5" type="ORF">PACLA_8A029523</name>
</gene>
<dbReference type="InterPro" id="IPR051515">
    <property type="entry name" value="IRG"/>
</dbReference>
<evidence type="ECO:0000256" key="1">
    <source>
        <dbReference type="ARBA" id="ARBA00005429"/>
    </source>
</evidence>
<dbReference type="PANTHER" id="PTHR32341:SF10">
    <property type="entry name" value="INTERFERON-INDUCIBLE GTPASE 5"/>
    <property type="match status" value="1"/>
</dbReference>
<dbReference type="GO" id="GO:0016020">
    <property type="term" value="C:membrane"/>
    <property type="evidence" value="ECO:0007669"/>
    <property type="project" value="InterPro"/>
</dbReference>
<evidence type="ECO:0000313" key="6">
    <source>
        <dbReference type="Proteomes" id="UP001152795"/>
    </source>
</evidence>
<reference evidence="5" key="1">
    <citation type="submission" date="2020-04" db="EMBL/GenBank/DDBJ databases">
        <authorList>
            <person name="Alioto T."/>
            <person name="Alioto T."/>
            <person name="Gomez Garrido J."/>
        </authorList>
    </citation>
    <scope>NUCLEOTIDE SEQUENCE</scope>
    <source>
        <strain evidence="5">A484AB</strain>
    </source>
</reference>
<dbReference type="PROSITE" id="PS51716">
    <property type="entry name" value="G_IRG"/>
    <property type="match status" value="1"/>
</dbReference>
<dbReference type="GO" id="GO:0005525">
    <property type="term" value="F:GTP binding"/>
    <property type="evidence" value="ECO:0007669"/>
    <property type="project" value="UniProtKB-KW"/>
</dbReference>
<dbReference type="OrthoDB" id="6007857at2759"/>
<proteinExistence type="inferred from homology"/>
<dbReference type="SUPFAM" id="SSF52540">
    <property type="entry name" value="P-loop containing nucleoside triphosphate hydrolases"/>
    <property type="match status" value="1"/>
</dbReference>
<keyword evidence="2" id="KW-0547">Nucleotide-binding</keyword>
<keyword evidence="4" id="KW-0342">GTP-binding</keyword>
<evidence type="ECO:0000256" key="2">
    <source>
        <dbReference type="ARBA" id="ARBA00022741"/>
    </source>
</evidence>
<evidence type="ECO:0000256" key="3">
    <source>
        <dbReference type="ARBA" id="ARBA00022801"/>
    </source>
</evidence>
<accession>A0A6S7K7A0</accession>
<dbReference type="AlphaFoldDB" id="A0A6S7K7A0"/>
<dbReference type="Pfam" id="PF05049">
    <property type="entry name" value="IIGP"/>
    <property type="match status" value="1"/>
</dbReference>
<dbReference type="PANTHER" id="PTHR32341">
    <property type="entry name" value="INTERFERON-INDUCIBLE GTPASE"/>
    <property type="match status" value="1"/>
</dbReference>
<dbReference type="Gene3D" id="3.40.50.300">
    <property type="entry name" value="P-loop containing nucleotide triphosphate hydrolases"/>
    <property type="match status" value="1"/>
</dbReference>
<organism evidence="5 6">
    <name type="scientific">Paramuricea clavata</name>
    <name type="common">Red gorgonian</name>
    <name type="synonym">Violescent sea-whip</name>
    <dbReference type="NCBI Taxonomy" id="317549"/>
    <lineage>
        <taxon>Eukaryota</taxon>
        <taxon>Metazoa</taxon>
        <taxon>Cnidaria</taxon>
        <taxon>Anthozoa</taxon>
        <taxon>Octocorallia</taxon>
        <taxon>Malacalcyonacea</taxon>
        <taxon>Plexauridae</taxon>
        <taxon>Paramuricea</taxon>
    </lineage>
</organism>
<evidence type="ECO:0000313" key="5">
    <source>
        <dbReference type="EMBL" id="CAB4041466.1"/>
    </source>
</evidence>
<dbReference type="InterPro" id="IPR030385">
    <property type="entry name" value="G_IRG_dom"/>
</dbReference>
<dbReference type="EMBL" id="CACRXK020028372">
    <property type="protein sequence ID" value="CAB4041466.1"/>
    <property type="molecule type" value="Genomic_DNA"/>
</dbReference>
<keyword evidence="3" id="KW-0378">Hydrolase</keyword>
<dbReference type="InterPro" id="IPR027417">
    <property type="entry name" value="P-loop_NTPase"/>
</dbReference>
<comment type="similarity">
    <text evidence="1">Belongs to the TRAFAC class dynamin-like GTPase superfamily. IRG family.</text>
</comment>
<dbReference type="GO" id="GO:0016787">
    <property type="term" value="F:hydrolase activity"/>
    <property type="evidence" value="ECO:0007669"/>
    <property type="project" value="UniProtKB-KW"/>
</dbReference>